<reference evidence="1 2" key="1">
    <citation type="submission" date="2017-08" db="EMBL/GenBank/DDBJ databases">
        <title>Draft genome sequence of filamentous cyanobacterium Calothrix elsteri CCALA 953.</title>
        <authorList>
            <person name="Gagunashvili A.N."/>
            <person name="Elster J."/>
            <person name="Andresson O.S."/>
        </authorList>
    </citation>
    <scope>NUCLEOTIDE SEQUENCE [LARGE SCALE GENOMIC DNA]</scope>
    <source>
        <strain evidence="1 2">CCALA 953</strain>
    </source>
</reference>
<keyword evidence="2" id="KW-1185">Reference proteome</keyword>
<dbReference type="RefSeq" id="WP_095721511.1">
    <property type="nucleotide sequence ID" value="NZ_NTFS01000080.1"/>
</dbReference>
<protein>
    <submittedName>
        <fullName evidence="1">Uncharacterized protein</fullName>
    </submittedName>
</protein>
<comment type="caution">
    <text evidence="1">The sequence shown here is derived from an EMBL/GenBank/DDBJ whole genome shotgun (WGS) entry which is preliminary data.</text>
</comment>
<proteinExistence type="predicted"/>
<evidence type="ECO:0000313" key="2">
    <source>
        <dbReference type="Proteomes" id="UP000218238"/>
    </source>
</evidence>
<name>A0A2A2TLH8_9CYAN</name>
<dbReference type="AlphaFoldDB" id="A0A2A2TLH8"/>
<accession>A0A2A2TLH8</accession>
<evidence type="ECO:0000313" key="1">
    <source>
        <dbReference type="EMBL" id="PAX57050.1"/>
    </source>
</evidence>
<sequence>MSEIPLVSIVISSQIPLDEIESLETSLSLSSIKVQKLPSRVLGVDDIVLVATVISGVAATAQLMDYSIKVAKSINNWRRKLREKGIEPKGKLEHPKCPFLDLNTATDEEIEAWLSQK</sequence>
<organism evidence="1 2">
    <name type="scientific">Brunnivagina elsteri CCALA 953</name>
    <dbReference type="NCBI Taxonomy" id="987040"/>
    <lineage>
        <taxon>Bacteria</taxon>
        <taxon>Bacillati</taxon>
        <taxon>Cyanobacteriota</taxon>
        <taxon>Cyanophyceae</taxon>
        <taxon>Nostocales</taxon>
        <taxon>Calotrichaceae</taxon>
        <taxon>Brunnivagina</taxon>
    </lineage>
</organism>
<dbReference type="EMBL" id="NTFS01000080">
    <property type="protein sequence ID" value="PAX57050.1"/>
    <property type="molecule type" value="Genomic_DNA"/>
</dbReference>
<gene>
    <name evidence="1" type="ORF">CK510_09715</name>
</gene>
<dbReference type="OrthoDB" id="514750at2"/>
<dbReference type="Proteomes" id="UP000218238">
    <property type="component" value="Unassembled WGS sequence"/>
</dbReference>